<dbReference type="Gene3D" id="3.10.310.50">
    <property type="match status" value="1"/>
</dbReference>
<evidence type="ECO:0000256" key="1">
    <source>
        <dbReference type="SAM" id="MobiDB-lite"/>
    </source>
</evidence>
<dbReference type="Pfam" id="PF04536">
    <property type="entry name" value="TPM_phosphatase"/>
    <property type="match status" value="1"/>
</dbReference>
<protein>
    <recommendedName>
        <fullName evidence="3">TPM domain-containing protein</fullName>
    </recommendedName>
</protein>
<accession>A0A1D2A2S9</accession>
<proteinExistence type="predicted"/>
<evidence type="ECO:0000313" key="4">
    <source>
        <dbReference type="EMBL" id="JAT73223.1"/>
    </source>
</evidence>
<gene>
    <name evidence="4" type="ORF">g.4313</name>
</gene>
<name>A0A1D2A2S9_AUXPR</name>
<organism evidence="4">
    <name type="scientific">Auxenochlorella protothecoides</name>
    <name type="common">Green microalga</name>
    <name type="synonym">Chlorella protothecoides</name>
    <dbReference type="NCBI Taxonomy" id="3075"/>
    <lineage>
        <taxon>Eukaryota</taxon>
        <taxon>Viridiplantae</taxon>
        <taxon>Chlorophyta</taxon>
        <taxon>core chlorophytes</taxon>
        <taxon>Trebouxiophyceae</taxon>
        <taxon>Chlorellales</taxon>
        <taxon>Chlorellaceae</taxon>
        <taxon>Auxenochlorella</taxon>
    </lineage>
</organism>
<evidence type="ECO:0000259" key="3">
    <source>
        <dbReference type="Pfam" id="PF04536"/>
    </source>
</evidence>
<feature type="region of interest" description="Disordered" evidence="1">
    <location>
        <begin position="220"/>
        <end position="242"/>
    </location>
</feature>
<feature type="transmembrane region" description="Helical" evidence="2">
    <location>
        <begin position="252"/>
        <end position="271"/>
    </location>
</feature>
<sequence length="275" mass="29308">MLGVGLGTSVQPHGGRTCLVRSARPCARPTPRVLAAKCIVAEHRTKETGLGHRVAGMIVAAGAALSLVASPVCLPAAASEADLVGDGTPTEYIIDDAKVLNRTTRSELGSRLKSLEEATGYRLEVATVRKLEVEPDAFALGDKLLGKWYGQPDKQGILLIVTTGKDGALTGGPAFVKAVGEDLVDSVVGENIPILTEQEKYNATVLSSVERIAARLEGKEVPAAPQRADTERRRTYKTKAETEQKKPVTSTIVLTLLAISFVVPMLQYFGYTNKD</sequence>
<keyword evidence="2" id="KW-0812">Transmembrane</keyword>
<keyword evidence="2" id="KW-0472">Membrane</keyword>
<evidence type="ECO:0000256" key="2">
    <source>
        <dbReference type="SAM" id="Phobius"/>
    </source>
</evidence>
<dbReference type="InterPro" id="IPR007621">
    <property type="entry name" value="TPM_dom"/>
</dbReference>
<reference evidence="4" key="1">
    <citation type="submission" date="2015-08" db="EMBL/GenBank/DDBJ databases">
        <authorList>
            <person name="Babu N.S."/>
            <person name="Beckwith C.J."/>
            <person name="Beseler K.G."/>
            <person name="Brison A."/>
            <person name="Carone J.V."/>
            <person name="Caskin T.P."/>
            <person name="Diamond M."/>
            <person name="Durham M.E."/>
            <person name="Foxe J.M."/>
            <person name="Go M."/>
            <person name="Henderson B.A."/>
            <person name="Jones I.B."/>
            <person name="McGettigan J.A."/>
            <person name="Micheletti S.J."/>
            <person name="Nasrallah M.E."/>
            <person name="Ortiz D."/>
            <person name="Piller C.R."/>
            <person name="Privatt S.R."/>
            <person name="Schneider S.L."/>
            <person name="Sharp S."/>
            <person name="Smith T.C."/>
            <person name="Stanton J.D."/>
            <person name="Ullery H.E."/>
            <person name="Wilson R.J."/>
            <person name="Serrano M.G."/>
            <person name="Buck G."/>
            <person name="Lee V."/>
            <person name="Wang Y."/>
            <person name="Carvalho R."/>
            <person name="Voegtly L."/>
            <person name="Shi R."/>
            <person name="Duckworth R."/>
            <person name="Johnson A."/>
            <person name="Loviza R."/>
            <person name="Walstead R."/>
            <person name="Shah Z."/>
            <person name="Kiflezghi M."/>
            <person name="Wade K."/>
            <person name="Ball S.L."/>
            <person name="Bradley K.W."/>
            <person name="Asai D.J."/>
            <person name="Bowman C.A."/>
            <person name="Russell D.A."/>
            <person name="Pope W.H."/>
            <person name="Jacobs-Sera D."/>
            <person name="Hendrix R.W."/>
            <person name="Hatfull G.F."/>
        </authorList>
    </citation>
    <scope>NUCLEOTIDE SEQUENCE</scope>
</reference>
<dbReference type="AlphaFoldDB" id="A0A1D2A2S9"/>
<dbReference type="PANTHER" id="PTHR30373">
    <property type="entry name" value="UPF0603 PROTEIN YGCG"/>
    <property type="match status" value="1"/>
</dbReference>
<keyword evidence="2" id="KW-1133">Transmembrane helix</keyword>
<dbReference type="EMBL" id="GDKF01005399">
    <property type="protein sequence ID" value="JAT73223.1"/>
    <property type="molecule type" value="Transcribed_RNA"/>
</dbReference>
<feature type="domain" description="TPM" evidence="3">
    <location>
        <begin position="93"/>
        <end position="214"/>
    </location>
</feature>
<feature type="compositionally biased region" description="Basic and acidic residues" evidence="1">
    <location>
        <begin position="228"/>
        <end position="242"/>
    </location>
</feature>
<dbReference type="PANTHER" id="PTHR30373:SF2">
    <property type="entry name" value="UPF0603 PROTEIN YGCG"/>
    <property type="match status" value="1"/>
</dbReference>